<proteinExistence type="predicted"/>
<dbReference type="EMBL" id="VSSQ01046069">
    <property type="protein sequence ID" value="MPN00018.1"/>
    <property type="molecule type" value="Genomic_DNA"/>
</dbReference>
<reference evidence="1" key="1">
    <citation type="submission" date="2019-08" db="EMBL/GenBank/DDBJ databases">
        <authorList>
            <person name="Kucharzyk K."/>
            <person name="Murdoch R.W."/>
            <person name="Higgins S."/>
            <person name="Loffler F."/>
        </authorList>
    </citation>
    <scope>NUCLEOTIDE SEQUENCE</scope>
</reference>
<dbReference type="AlphaFoldDB" id="A0A645EDF5"/>
<organism evidence="1">
    <name type="scientific">bioreactor metagenome</name>
    <dbReference type="NCBI Taxonomy" id="1076179"/>
    <lineage>
        <taxon>unclassified sequences</taxon>
        <taxon>metagenomes</taxon>
        <taxon>ecological metagenomes</taxon>
    </lineage>
</organism>
<gene>
    <name evidence="1" type="ORF">SDC9_147212</name>
</gene>
<accession>A0A645EDF5</accession>
<sequence>MLIFVHPIRCKDLLVRKIGFLLFISGSSDQFRQFLDFLQSFLGESEILGNFLRQARLIFQCVGNMQQRAGSADDDVVAVLFQPIDQVDDLFVVALPDIFPVQDAGKQSFISRKAISFQKFHGLFAFDEVKADAVEVEPNHFFVAVPDIPEVGLQQYFYVTLMRQDFFVYGSEQRDIFFGQIGYQARFIELHPRHTLLIEPIEYCDIGICHLVGKIIYCFGAFVFC</sequence>
<comment type="caution">
    <text evidence="1">The sequence shown here is derived from an EMBL/GenBank/DDBJ whole genome shotgun (WGS) entry which is preliminary data.</text>
</comment>
<protein>
    <submittedName>
        <fullName evidence="1">Uncharacterized protein</fullName>
    </submittedName>
</protein>
<evidence type="ECO:0000313" key="1">
    <source>
        <dbReference type="EMBL" id="MPN00018.1"/>
    </source>
</evidence>
<name>A0A645EDF5_9ZZZZ</name>